<dbReference type="GO" id="GO:0000287">
    <property type="term" value="F:magnesium ion binding"/>
    <property type="evidence" value="ECO:0007669"/>
    <property type="project" value="InterPro"/>
</dbReference>
<comment type="caution">
    <text evidence="1">The sequence shown here is derived from an EMBL/GenBank/DDBJ whole genome shotgun (WGS) entry which is preliminary data.</text>
</comment>
<keyword evidence="2" id="KW-1185">Reference proteome</keyword>
<dbReference type="Proteomes" id="UP000308697">
    <property type="component" value="Unassembled WGS sequence"/>
</dbReference>
<gene>
    <name evidence="1" type="ORF">FCH28_03825</name>
</gene>
<evidence type="ECO:0000313" key="1">
    <source>
        <dbReference type="EMBL" id="TJZ59230.1"/>
    </source>
</evidence>
<proteinExistence type="predicted"/>
<accession>A0A4U0NX39</accession>
<protein>
    <recommendedName>
        <fullName evidence="3">4'-phosphopantetheinyl transferase superfamily protein</fullName>
    </recommendedName>
</protein>
<dbReference type="RefSeq" id="WP_136738182.1">
    <property type="nucleotide sequence ID" value="NZ_SUMB01000001.1"/>
</dbReference>
<dbReference type="SUPFAM" id="SSF56214">
    <property type="entry name" value="4'-phosphopantetheinyl transferase"/>
    <property type="match status" value="1"/>
</dbReference>
<sequence>MDTPSWALALVVPTQAPEPHDPLWSDWLTPAELAFSRGFRRGQEHLAARKAAKEAVARLLGCPVDRHMWQAMEVRRTPGAAPTMALQGAPERHLRSLRRPRPGISLTHARGYAAALAWFPTRSAET</sequence>
<reference evidence="1 2" key="1">
    <citation type="submission" date="2019-04" db="EMBL/GenBank/DDBJ databases">
        <title>Streptomyces piniterrae sp. nov., a heliquinomycin-producing actinomycete isolated from rhizosphere soil of Pinus yunnanensis.</title>
        <authorList>
            <person name="Zhuang X."/>
            <person name="Zhao J."/>
        </authorList>
    </citation>
    <scope>NUCLEOTIDE SEQUENCE [LARGE SCALE GENOMIC DNA]</scope>
    <source>
        <strain evidence="2">jys28</strain>
    </source>
</reference>
<organism evidence="1 2">
    <name type="scientific">Streptomyces piniterrae</name>
    <dbReference type="NCBI Taxonomy" id="2571125"/>
    <lineage>
        <taxon>Bacteria</taxon>
        <taxon>Bacillati</taxon>
        <taxon>Actinomycetota</taxon>
        <taxon>Actinomycetes</taxon>
        <taxon>Kitasatosporales</taxon>
        <taxon>Streptomycetaceae</taxon>
        <taxon>Streptomyces</taxon>
    </lineage>
</organism>
<evidence type="ECO:0000313" key="2">
    <source>
        <dbReference type="Proteomes" id="UP000308697"/>
    </source>
</evidence>
<dbReference type="OrthoDB" id="4215271at2"/>
<evidence type="ECO:0008006" key="3">
    <source>
        <dbReference type="Google" id="ProtNLM"/>
    </source>
</evidence>
<dbReference type="InterPro" id="IPR037143">
    <property type="entry name" value="4-PPantetheinyl_Trfase_dom_sf"/>
</dbReference>
<dbReference type="GO" id="GO:0008897">
    <property type="term" value="F:holo-[acyl-carrier-protein] synthase activity"/>
    <property type="evidence" value="ECO:0007669"/>
    <property type="project" value="InterPro"/>
</dbReference>
<dbReference type="Gene3D" id="3.90.470.20">
    <property type="entry name" value="4'-phosphopantetheinyl transferase domain"/>
    <property type="match status" value="1"/>
</dbReference>
<dbReference type="AlphaFoldDB" id="A0A4U0NX39"/>
<name>A0A4U0NX39_9ACTN</name>
<dbReference type="EMBL" id="SUMB01000001">
    <property type="protein sequence ID" value="TJZ59230.1"/>
    <property type="molecule type" value="Genomic_DNA"/>
</dbReference>